<evidence type="ECO:0000256" key="2">
    <source>
        <dbReference type="SAM" id="Phobius"/>
    </source>
</evidence>
<dbReference type="OrthoDB" id="213250at2157"/>
<dbReference type="EMBL" id="LOPU01000018">
    <property type="protein sequence ID" value="KTG09799.1"/>
    <property type="molecule type" value="Genomic_DNA"/>
</dbReference>
<feature type="region of interest" description="Disordered" evidence="1">
    <location>
        <begin position="248"/>
        <end position="288"/>
    </location>
</feature>
<name>A0A0W1R8Y6_9EURY</name>
<evidence type="ECO:0000313" key="5">
    <source>
        <dbReference type="Proteomes" id="UP000054387"/>
    </source>
</evidence>
<dbReference type="STRING" id="1514971.AUR64_09200"/>
<feature type="region of interest" description="Disordered" evidence="1">
    <location>
        <begin position="1"/>
        <end position="33"/>
    </location>
</feature>
<proteinExistence type="predicted"/>
<protein>
    <recommendedName>
        <fullName evidence="3">DUF7319 domain-containing protein</fullName>
    </recommendedName>
</protein>
<evidence type="ECO:0000259" key="3">
    <source>
        <dbReference type="Pfam" id="PF24003"/>
    </source>
</evidence>
<comment type="caution">
    <text evidence="4">The sequence shown here is derived from an EMBL/GenBank/DDBJ whole genome shotgun (WGS) entry which is preliminary data.</text>
</comment>
<dbReference type="Proteomes" id="UP000054387">
    <property type="component" value="Unassembled WGS sequence"/>
</dbReference>
<evidence type="ECO:0000313" key="4">
    <source>
        <dbReference type="EMBL" id="KTG09799.1"/>
    </source>
</evidence>
<organism evidence="4 5">
    <name type="scientific">Haloprofundus marisrubri</name>
    <dbReference type="NCBI Taxonomy" id="1514971"/>
    <lineage>
        <taxon>Archaea</taxon>
        <taxon>Methanobacteriati</taxon>
        <taxon>Methanobacteriota</taxon>
        <taxon>Stenosarchaea group</taxon>
        <taxon>Halobacteria</taxon>
        <taxon>Halobacteriales</taxon>
        <taxon>Haloferacaceae</taxon>
        <taxon>Haloprofundus</taxon>
    </lineage>
</organism>
<accession>A0A0W1R8Y6</accession>
<dbReference type="AlphaFoldDB" id="A0A0W1R8Y6"/>
<feature type="transmembrane region" description="Helical" evidence="2">
    <location>
        <begin position="212"/>
        <end position="233"/>
    </location>
</feature>
<feature type="compositionally biased region" description="Basic and acidic residues" evidence="1">
    <location>
        <begin position="248"/>
        <end position="258"/>
    </location>
</feature>
<feature type="compositionally biased region" description="Polar residues" evidence="1">
    <location>
        <begin position="279"/>
        <end position="288"/>
    </location>
</feature>
<feature type="transmembrane region" description="Helical" evidence="2">
    <location>
        <begin position="172"/>
        <end position="192"/>
    </location>
</feature>
<keyword evidence="2" id="KW-1133">Transmembrane helix</keyword>
<keyword evidence="5" id="KW-1185">Reference proteome</keyword>
<keyword evidence="2" id="KW-0812">Transmembrane</keyword>
<dbReference type="Pfam" id="PF24003">
    <property type="entry name" value="DUF7319"/>
    <property type="match status" value="1"/>
</dbReference>
<reference evidence="4 5" key="1">
    <citation type="submission" date="2015-12" db="EMBL/GenBank/DDBJ databases">
        <title>Haloprofundus marisrubri gen. nov., sp. nov., an extremely halophilic archaeon isolated from the Discovery deep brine-seawater interface in the Red Sea.</title>
        <authorList>
            <person name="Zhang G."/>
            <person name="Stingl U."/>
            <person name="Rashid M."/>
        </authorList>
    </citation>
    <scope>NUCLEOTIDE SEQUENCE [LARGE SCALE GENOMIC DNA]</scope>
    <source>
        <strain evidence="4 5">SB9</strain>
    </source>
</reference>
<gene>
    <name evidence="4" type="ORF">AUR64_09200</name>
</gene>
<dbReference type="InterPro" id="IPR055743">
    <property type="entry name" value="DUF7319"/>
</dbReference>
<dbReference type="RefSeq" id="WP_058581154.1">
    <property type="nucleotide sequence ID" value="NZ_LOPU01000018.1"/>
</dbReference>
<keyword evidence="2" id="KW-0472">Membrane</keyword>
<feature type="domain" description="DUF7319" evidence="3">
    <location>
        <begin position="53"/>
        <end position="262"/>
    </location>
</feature>
<sequence>MSDPSSASADGPDEPSDRQADSGTDADELDALRREVESKYDFDNFGPREMAEMSLEEWEVAFDSDSWITGPELLDRVEKELRSRVASREVFAVIERVREDGEDRVVAYSDEGFAIVYDDGTVEGQGTVLRDVKPTVALCSMDDYEVEEPPRDASLPKPDDVPEGTGQLGNNMLQVVAGVQIVAALGLLVLWSPLTSLIPFASAGQVNFAPPAVAFFFLLIGLFLFMTVANARLSDRFRAEEYRNRLRALDPDSTERPEFLPGGEGSSRPAVDAEESAESRPTTASERE</sequence>
<feature type="compositionally biased region" description="Low complexity" evidence="1">
    <location>
        <begin position="1"/>
        <end position="10"/>
    </location>
</feature>
<evidence type="ECO:0000256" key="1">
    <source>
        <dbReference type="SAM" id="MobiDB-lite"/>
    </source>
</evidence>